<name>A0AA51UAT7_9VIRU</name>
<reference evidence="2" key="2">
    <citation type="submission" date="2023-05" db="EMBL/GenBank/DDBJ databases">
        <authorList>
            <person name="Seitz J."/>
            <person name="Voegele R.T."/>
            <person name="Link T.I."/>
        </authorList>
    </citation>
    <scope>NUCLEOTIDE SEQUENCE</scope>
    <source>
        <strain evidence="2">Ufvs_6</strain>
    </source>
</reference>
<protein>
    <submittedName>
        <fullName evidence="2">Capsid protein</fullName>
    </submittedName>
</protein>
<sequence length="801" mass="91202">MFFSKPIHFIIKSYNDGRLFIKNYLTLYDDGVKPGTVADHDVQHDKTVLGMVNNGDYRVNHNRNTRMRGTTASLCTGTIFGKSQLFEIAGRKQSIFGLNRECINRDGFPNSALVAKYLRETAPSTEIKEQRINLFENVLLAEDFYDNPTSLIACILIKIQKLRMFKRMTSHPHIIQISLSVARRIMGLDDYNYQVKCLIEAIKTGPSACGTSIHDKGIYDILENLIRWTRSQSADTSDDKNKFFEFATNVWHCYSYDDGHSKSGPTFGNVFDFVDNKYLVPSEFNTVTCDGERLCHDVKSEIPITDGAIKNLKSYQFWLNGTNLTQLELKLLEEVLHGNHRNTPFLIDQDLDLGVSVGTVAVVGSPIRDGRPVTYDDRDLVNLLHKLVTTHRWHEDSLNARRLLTPWYAQPGTETVEAHWWVNITRVLRLPTLGLKRAAIPCLLLGSAVCTSVDAIAEYDQVISSNDLCVVESVIYNTAWYWGEYMMIHNAKDTHEMLRNFRLNIRDDLPDNIRANALVSSILGEDLSVCNYEGFYTYIEGSLAEHYNKFISFGQIDISHYLEYGYEHQHRLLKLSHLVTPGCVALITGRAGSLLQGTPYHSQFTIHPLVHKRKYGGIQRALNYSDLWAYGVVARWNGHDVHYSHPLSNGEHVSYAPNNVNIAMPPVTPRTLTEAASYNLLSVRDREYNWGDDFYLRLEHHQAFHWTSDRVEVLDRPEWRAAVASYDDFTMPTPRSYTQASDMVKDVLARLSVKFDLLAPGFHVERLTAGTSLTKPTQTSQLEMLEPEPLPDETPPPPLEE</sequence>
<evidence type="ECO:0000256" key="1">
    <source>
        <dbReference type="SAM" id="MobiDB-lite"/>
    </source>
</evidence>
<dbReference type="EMBL" id="OQ995229">
    <property type="protein sequence ID" value="WMV64387.1"/>
    <property type="molecule type" value="Genomic_RNA"/>
</dbReference>
<evidence type="ECO:0000313" key="2">
    <source>
        <dbReference type="EMBL" id="WMV64387.1"/>
    </source>
</evidence>
<feature type="region of interest" description="Disordered" evidence="1">
    <location>
        <begin position="770"/>
        <end position="801"/>
    </location>
</feature>
<feature type="compositionally biased region" description="Pro residues" evidence="1">
    <location>
        <begin position="792"/>
        <end position="801"/>
    </location>
</feature>
<reference evidence="2" key="1">
    <citation type="journal article" date="2023" name="Viruses">
        <title>Mycoviruses in the Rust Fungus Uromyces fabae.</title>
        <authorList>
            <person name="Seitz J.M."/>
            <person name="Voegele R.T."/>
            <person name="Link T.I."/>
        </authorList>
    </citation>
    <scope>NUCLEOTIDE SEQUENCE</scope>
    <source>
        <strain evidence="2">Ufvs_6</strain>
    </source>
</reference>
<dbReference type="Gene3D" id="3.90.1840.10">
    <property type="entry name" value="Major capsid protein"/>
    <property type="match status" value="2"/>
</dbReference>
<accession>A0AA51UAT7</accession>
<feature type="compositionally biased region" description="Polar residues" evidence="1">
    <location>
        <begin position="770"/>
        <end position="781"/>
    </location>
</feature>
<proteinExistence type="predicted"/>
<dbReference type="InterPro" id="IPR036332">
    <property type="entry name" value="Major_coat_LA-virus_sf"/>
</dbReference>
<dbReference type="SUPFAM" id="SSF82856">
    <property type="entry name" value="L-A virus major coat protein"/>
    <property type="match status" value="1"/>
</dbReference>
<organism evidence="2">
    <name type="scientific">Uromyces fabae virus</name>
    <dbReference type="NCBI Taxonomy" id="3069272"/>
    <lineage>
        <taxon>Viruses</taxon>
        <taxon>Riboviria</taxon>
    </lineage>
</organism>